<comment type="similarity">
    <text evidence="6">Belongs to the peptidase M24A family. Methionine aminopeptidase type 1 subfamily.</text>
</comment>
<feature type="binding site" evidence="6">
    <location>
        <position position="105"/>
    </location>
    <ligand>
        <name>a divalent metal cation</name>
        <dbReference type="ChEBI" id="CHEBI:60240"/>
        <label>1</label>
    </ligand>
</feature>
<dbReference type="InterPro" id="IPR036005">
    <property type="entry name" value="Creatinase/aminopeptidase-like"/>
</dbReference>
<dbReference type="Pfam" id="PF00557">
    <property type="entry name" value="Peptidase_M24"/>
    <property type="match status" value="1"/>
</dbReference>
<dbReference type="AlphaFoldDB" id="A0A3E2BMN5"/>
<comment type="function">
    <text evidence="1 6">Removes the N-terminal methionine from nascent proteins. The N-terminal methionine is often cleaved when the second residue in the primary sequence is small and uncharged (Met-Ala-, Cys, Gly, Pro, Ser, Thr, or Val). Requires deformylation of the N(alpha)-formylated initiator methionine before it can be hydrolyzed.</text>
</comment>
<evidence type="ECO:0000256" key="2">
    <source>
        <dbReference type="ARBA" id="ARBA00022438"/>
    </source>
</evidence>
<keyword evidence="3 6" id="KW-0645">Protease</keyword>
<dbReference type="EC" id="3.4.11.18" evidence="6 7"/>
<dbReference type="GO" id="GO:0046872">
    <property type="term" value="F:metal ion binding"/>
    <property type="evidence" value="ECO:0007669"/>
    <property type="project" value="UniProtKB-UniRule"/>
</dbReference>
<dbReference type="NCBIfam" id="TIGR00500">
    <property type="entry name" value="met_pdase_I"/>
    <property type="match status" value="1"/>
</dbReference>
<dbReference type="PANTHER" id="PTHR43330">
    <property type="entry name" value="METHIONINE AMINOPEPTIDASE"/>
    <property type="match status" value="1"/>
</dbReference>
<proteinExistence type="inferred from homology"/>
<dbReference type="HAMAP" id="MF_01974">
    <property type="entry name" value="MetAP_1"/>
    <property type="match status" value="1"/>
</dbReference>
<keyword evidence="4 6" id="KW-0479">Metal-binding</keyword>
<evidence type="ECO:0000256" key="6">
    <source>
        <dbReference type="HAMAP-Rule" id="MF_01974"/>
    </source>
</evidence>
<dbReference type="InterPro" id="IPR002467">
    <property type="entry name" value="Pept_M24A_MAP1"/>
</dbReference>
<dbReference type="PANTHER" id="PTHR43330:SF27">
    <property type="entry name" value="METHIONINE AMINOPEPTIDASE"/>
    <property type="match status" value="1"/>
</dbReference>
<organism evidence="9 10">
    <name type="scientific">Candidatus Saccharicenans subterraneus</name>
    <dbReference type="NCBI Taxonomy" id="2508984"/>
    <lineage>
        <taxon>Bacteria</taxon>
        <taxon>Candidatus Aminicenantota</taxon>
        <taxon>Candidatus Aminicenantia</taxon>
        <taxon>Candidatus Aminicenantales</taxon>
        <taxon>Candidatus Saccharicenantaceae</taxon>
        <taxon>Candidatus Saccharicenans</taxon>
    </lineage>
</organism>
<gene>
    <name evidence="6" type="primary">map</name>
    <name evidence="9" type="ORF">OP8BY_2295</name>
</gene>
<dbReference type="PROSITE" id="PS00680">
    <property type="entry name" value="MAP_1"/>
    <property type="match status" value="1"/>
</dbReference>
<sequence length="261" mass="28438">MIIYKSEAEIEMMRKSSQIVARILSELREMIKPGMETRELDAYAEARARQLGAVPAFKGYRGYPASLCISVNEEIVHGIPSGRRLQEGDIVSLDFGVVYEGFYGDAALTVPVGRVSDLALRLIAVAEKAFYRGLEELKVGNRLSDVSAAIQQEVEGAGFSVIRAFVGHGIGRSLHEEPQLPNFGLPGHGPRLKKGLTLAIEPMIAAGHWEVEVLNDGWTAVTRDRSLSAHYEHTVALTDRGVEILSLDQVEGRGTGRSANA</sequence>
<dbReference type="GO" id="GO:0005829">
    <property type="term" value="C:cytosol"/>
    <property type="evidence" value="ECO:0007669"/>
    <property type="project" value="TreeGrafter"/>
</dbReference>
<comment type="subunit">
    <text evidence="6">Monomer.</text>
</comment>
<dbReference type="PRINTS" id="PR00599">
    <property type="entry name" value="MAPEPTIDASE"/>
</dbReference>
<name>A0A3E2BMN5_9BACT</name>
<feature type="binding site" evidence="6">
    <location>
        <position position="232"/>
    </location>
    <ligand>
        <name>a divalent metal cation</name>
        <dbReference type="ChEBI" id="CHEBI:60240"/>
        <label>2</label>
        <note>catalytic</note>
    </ligand>
</feature>
<feature type="binding site" evidence="6">
    <location>
        <position position="168"/>
    </location>
    <ligand>
        <name>a divalent metal cation</name>
        <dbReference type="ChEBI" id="CHEBI:60240"/>
        <label>2</label>
        <note>catalytic</note>
    </ligand>
</feature>
<dbReference type="GO" id="GO:0070006">
    <property type="term" value="F:metalloaminopeptidase activity"/>
    <property type="evidence" value="ECO:0007669"/>
    <property type="project" value="UniProtKB-UniRule"/>
</dbReference>
<evidence type="ECO:0000313" key="10">
    <source>
        <dbReference type="Proteomes" id="UP000257323"/>
    </source>
</evidence>
<feature type="binding site" evidence="6">
    <location>
        <position position="77"/>
    </location>
    <ligand>
        <name>substrate</name>
    </ligand>
</feature>
<dbReference type="GO" id="GO:0004239">
    <property type="term" value="F:initiator methionyl aminopeptidase activity"/>
    <property type="evidence" value="ECO:0007669"/>
    <property type="project" value="UniProtKB-UniRule"/>
</dbReference>
<comment type="cofactor">
    <cofactor evidence="6">
        <name>Co(2+)</name>
        <dbReference type="ChEBI" id="CHEBI:48828"/>
    </cofactor>
    <cofactor evidence="6">
        <name>Zn(2+)</name>
        <dbReference type="ChEBI" id="CHEBI:29105"/>
    </cofactor>
    <cofactor evidence="6">
        <name>Mn(2+)</name>
        <dbReference type="ChEBI" id="CHEBI:29035"/>
    </cofactor>
    <cofactor evidence="6">
        <name>Fe(2+)</name>
        <dbReference type="ChEBI" id="CHEBI:29033"/>
    </cofactor>
    <text evidence="6">Binds 2 divalent metal cations per subunit. Has a high-affinity and a low affinity metal-binding site. The true nature of the physiological cofactor is under debate. The enzyme is active with cobalt, zinc, manganese or divalent iron ions. Most likely, methionine aminopeptidases function as mononuclear Fe(2+)-metalloproteases under physiological conditions, and the catalytically relevant metal-binding site has been assigned to the histidine-containing high-affinity site.</text>
</comment>
<feature type="binding site" evidence="6">
    <location>
        <position position="201"/>
    </location>
    <ligand>
        <name>a divalent metal cation</name>
        <dbReference type="ChEBI" id="CHEBI:60240"/>
        <label>2</label>
        <note>catalytic</note>
    </ligand>
</feature>
<keyword evidence="2 6" id="KW-0031">Aminopeptidase</keyword>
<evidence type="ECO:0000313" key="9">
    <source>
        <dbReference type="EMBL" id="RFT15897.1"/>
    </source>
</evidence>
<dbReference type="CDD" id="cd01086">
    <property type="entry name" value="MetAP1"/>
    <property type="match status" value="1"/>
</dbReference>
<dbReference type="GO" id="GO:0006508">
    <property type="term" value="P:proteolysis"/>
    <property type="evidence" value="ECO:0007669"/>
    <property type="project" value="UniProtKB-KW"/>
</dbReference>
<accession>A0A3E2BMN5</accession>
<dbReference type="InterPro" id="IPR001714">
    <property type="entry name" value="Pept_M24_MAP"/>
</dbReference>
<feature type="binding site" evidence="6">
    <location>
        <position position="94"/>
    </location>
    <ligand>
        <name>a divalent metal cation</name>
        <dbReference type="ChEBI" id="CHEBI:60240"/>
        <label>1</label>
    </ligand>
</feature>
<keyword evidence="5 6" id="KW-0378">Hydrolase</keyword>
<evidence type="ECO:0000256" key="4">
    <source>
        <dbReference type="ARBA" id="ARBA00022723"/>
    </source>
</evidence>
<evidence type="ECO:0000256" key="3">
    <source>
        <dbReference type="ARBA" id="ARBA00022670"/>
    </source>
</evidence>
<evidence type="ECO:0000256" key="7">
    <source>
        <dbReference type="RuleBase" id="RU003653"/>
    </source>
</evidence>
<dbReference type="EMBL" id="QUAH01000006">
    <property type="protein sequence ID" value="RFT15897.1"/>
    <property type="molecule type" value="Genomic_DNA"/>
</dbReference>
<comment type="catalytic activity">
    <reaction evidence="6 7">
        <text>Release of N-terminal amino acids, preferentially methionine, from peptides and arylamides.</text>
        <dbReference type="EC" id="3.4.11.18"/>
    </reaction>
</comment>
<protein>
    <recommendedName>
        <fullName evidence="6 7">Methionine aminopeptidase</fullName>
        <shortName evidence="6">MAP</shortName>
        <shortName evidence="6">MetAP</shortName>
        <ecNumber evidence="6 7">3.4.11.18</ecNumber>
    </recommendedName>
    <alternativeName>
        <fullName evidence="6">Peptidase M</fullName>
    </alternativeName>
</protein>
<feature type="binding site" evidence="6">
    <location>
        <position position="105"/>
    </location>
    <ligand>
        <name>a divalent metal cation</name>
        <dbReference type="ChEBI" id="CHEBI:60240"/>
        <label>2</label>
        <note>catalytic</note>
    </ligand>
</feature>
<feature type="binding site" evidence="6">
    <location>
        <position position="232"/>
    </location>
    <ligand>
        <name>a divalent metal cation</name>
        <dbReference type="ChEBI" id="CHEBI:60240"/>
        <label>1</label>
    </ligand>
</feature>
<evidence type="ECO:0000256" key="5">
    <source>
        <dbReference type="ARBA" id="ARBA00022801"/>
    </source>
</evidence>
<reference evidence="9 10" key="1">
    <citation type="submission" date="2018-08" db="EMBL/GenBank/DDBJ databases">
        <title>Genome analysis of the thermophilic bacterium of the candidate phylum Aminicenantes from deep subsurface aquifer revealed its physiology and ecological role.</title>
        <authorList>
            <person name="Kadnikov V.V."/>
            <person name="Mardanov A.V."/>
            <person name="Beletsky A.V."/>
            <person name="Karnachuk O.V."/>
            <person name="Ravin N.V."/>
        </authorList>
    </citation>
    <scope>NUCLEOTIDE SEQUENCE [LARGE SCALE GENOMIC DNA]</scope>
    <source>
        <strain evidence="9">BY38</strain>
    </source>
</reference>
<dbReference type="SUPFAM" id="SSF55920">
    <property type="entry name" value="Creatinase/aminopeptidase"/>
    <property type="match status" value="1"/>
</dbReference>
<evidence type="ECO:0000259" key="8">
    <source>
        <dbReference type="Pfam" id="PF00557"/>
    </source>
</evidence>
<dbReference type="Gene3D" id="3.90.230.10">
    <property type="entry name" value="Creatinase/methionine aminopeptidase superfamily"/>
    <property type="match status" value="1"/>
</dbReference>
<dbReference type="Proteomes" id="UP000257323">
    <property type="component" value="Unassembled WGS sequence"/>
</dbReference>
<comment type="caution">
    <text evidence="9">The sequence shown here is derived from an EMBL/GenBank/DDBJ whole genome shotgun (WGS) entry which is preliminary data.</text>
</comment>
<feature type="binding site" evidence="6">
    <location>
        <position position="175"/>
    </location>
    <ligand>
        <name>substrate</name>
    </ligand>
</feature>
<dbReference type="InterPro" id="IPR000994">
    <property type="entry name" value="Pept_M24"/>
</dbReference>
<evidence type="ECO:0000256" key="1">
    <source>
        <dbReference type="ARBA" id="ARBA00002521"/>
    </source>
</evidence>
<feature type="domain" description="Peptidase M24" evidence="8">
    <location>
        <begin position="11"/>
        <end position="239"/>
    </location>
</feature>